<keyword evidence="1" id="KW-0472">Membrane</keyword>
<feature type="transmembrane region" description="Helical" evidence="1">
    <location>
        <begin position="160"/>
        <end position="178"/>
    </location>
</feature>
<gene>
    <name evidence="2" type="ORF">FHT01_000677</name>
</gene>
<protein>
    <recommendedName>
        <fullName evidence="4">MAPEG family protein</fullName>
    </recommendedName>
</protein>
<keyword evidence="1" id="KW-0812">Transmembrane</keyword>
<evidence type="ECO:0008006" key="4">
    <source>
        <dbReference type="Google" id="ProtNLM"/>
    </source>
</evidence>
<keyword evidence="1" id="KW-1133">Transmembrane helix</keyword>
<dbReference type="EMBL" id="JAASQP010000001">
    <property type="protein sequence ID" value="NIJ23135.1"/>
    <property type="molecule type" value="Genomic_DNA"/>
</dbReference>
<organism evidence="2 3">
    <name type="scientific">Sphingomonas japonica</name>
    <dbReference type="NCBI Taxonomy" id="511662"/>
    <lineage>
        <taxon>Bacteria</taxon>
        <taxon>Pseudomonadati</taxon>
        <taxon>Pseudomonadota</taxon>
        <taxon>Alphaproteobacteria</taxon>
        <taxon>Sphingomonadales</taxon>
        <taxon>Sphingomonadaceae</taxon>
        <taxon>Sphingomonas</taxon>
    </lineage>
</organism>
<sequence length="285" mass="31022">MGIATVSCCLIRCCASTSEHLRAPVLCTRMRRAGRARSTRAAACIADQLAPPVRSNHGAGMDFMKWLNSLGDLLYEVMSWLVFYPVTLARTILHPIATMNYADRELRDAEDEQFSDTLNPPLFLILSLLLTQAIDSVLGGNTNPIIASSRGLAALIDDDTTLLMLRLILFSMFPLMMATRLLRARRERLTREHLKAPFYAQCYACAPFALFLGIGVSLGHAELPAARTGGAMLAGICIVAYLGVQARWFGHHLQQGLGRGLLNAVAGFVQATVLSIAIGLMFVNG</sequence>
<accession>A0ABX0TXU7</accession>
<dbReference type="Proteomes" id="UP000788153">
    <property type="component" value="Unassembled WGS sequence"/>
</dbReference>
<comment type="caution">
    <text evidence="2">The sequence shown here is derived from an EMBL/GenBank/DDBJ whole genome shotgun (WGS) entry which is preliminary data.</text>
</comment>
<feature type="transmembrane region" description="Helical" evidence="1">
    <location>
        <begin position="261"/>
        <end position="283"/>
    </location>
</feature>
<evidence type="ECO:0000313" key="3">
    <source>
        <dbReference type="Proteomes" id="UP000788153"/>
    </source>
</evidence>
<proteinExistence type="predicted"/>
<feature type="transmembrane region" description="Helical" evidence="1">
    <location>
        <begin position="230"/>
        <end position="249"/>
    </location>
</feature>
<evidence type="ECO:0000256" key="1">
    <source>
        <dbReference type="SAM" id="Phobius"/>
    </source>
</evidence>
<evidence type="ECO:0000313" key="2">
    <source>
        <dbReference type="EMBL" id="NIJ23135.1"/>
    </source>
</evidence>
<reference evidence="2 3" key="1">
    <citation type="submission" date="2020-03" db="EMBL/GenBank/DDBJ databases">
        <title>Genomic Encyclopedia of Type Strains, Phase IV (KMG-IV): sequencing the most valuable type-strain genomes for metagenomic binning, comparative biology and taxonomic classification.</title>
        <authorList>
            <person name="Goeker M."/>
        </authorList>
    </citation>
    <scope>NUCLEOTIDE SEQUENCE [LARGE SCALE GENOMIC DNA]</scope>
    <source>
        <strain evidence="2 3">DSM 22753</strain>
    </source>
</reference>
<dbReference type="RefSeq" id="WP_244935332.1">
    <property type="nucleotide sequence ID" value="NZ_VDYR01000001.1"/>
</dbReference>
<keyword evidence="3" id="KW-1185">Reference proteome</keyword>
<feature type="transmembrane region" description="Helical" evidence="1">
    <location>
        <begin position="198"/>
        <end position="218"/>
    </location>
</feature>
<name>A0ABX0TXU7_9SPHN</name>